<dbReference type="Ensembl" id="ENSCWAT00000000230.1">
    <property type="protein sequence ID" value="ENSCWAP00000000195.1"/>
    <property type="gene ID" value="ENSCWAG00000000206.1"/>
</dbReference>
<name>A0A8C3VLL3_9CETA</name>
<evidence type="ECO:0000313" key="1">
    <source>
        <dbReference type="Ensembl" id="ENSCWAP00000000195.1"/>
    </source>
</evidence>
<evidence type="ECO:0008006" key="3">
    <source>
        <dbReference type="Google" id="ProtNLM"/>
    </source>
</evidence>
<proteinExistence type="predicted"/>
<dbReference type="AlphaFoldDB" id="A0A8C3VLL3"/>
<dbReference type="Proteomes" id="UP000694540">
    <property type="component" value="Unplaced"/>
</dbReference>
<protein>
    <recommendedName>
        <fullName evidence="3">Reverse transcriptase</fullName>
    </recommendedName>
</protein>
<dbReference type="GeneTree" id="ENSGT01150000286925"/>
<evidence type="ECO:0000313" key="2">
    <source>
        <dbReference type="Proteomes" id="UP000694540"/>
    </source>
</evidence>
<organism evidence="1 2">
    <name type="scientific">Catagonus wagneri</name>
    <name type="common">Chacoan peccary</name>
    <dbReference type="NCBI Taxonomy" id="51154"/>
    <lineage>
        <taxon>Eukaryota</taxon>
        <taxon>Metazoa</taxon>
        <taxon>Chordata</taxon>
        <taxon>Craniata</taxon>
        <taxon>Vertebrata</taxon>
        <taxon>Euteleostomi</taxon>
        <taxon>Mammalia</taxon>
        <taxon>Eutheria</taxon>
        <taxon>Laurasiatheria</taxon>
        <taxon>Artiodactyla</taxon>
        <taxon>Suina</taxon>
        <taxon>Tayassuidae</taxon>
        <taxon>Catagonus</taxon>
    </lineage>
</organism>
<dbReference type="PANTHER" id="PTHR19446">
    <property type="entry name" value="REVERSE TRANSCRIPTASES"/>
    <property type="match status" value="1"/>
</dbReference>
<reference evidence="1" key="2">
    <citation type="submission" date="2025-09" db="UniProtKB">
        <authorList>
            <consortium name="Ensembl"/>
        </authorList>
    </citation>
    <scope>IDENTIFICATION</scope>
</reference>
<keyword evidence="2" id="KW-1185">Reference proteome</keyword>
<sequence length="88" mass="10106">VINHINKRKVKNHMIISIDAEKAFDQVQNLFIIKTYTKVGIQGTFLNIIKAIYEKPTANIMLNGEKLKALPLKSETRQDTHSHHCYST</sequence>
<accession>A0A8C3VLL3</accession>
<reference evidence="1" key="1">
    <citation type="submission" date="2025-08" db="UniProtKB">
        <authorList>
            <consortium name="Ensembl"/>
        </authorList>
    </citation>
    <scope>IDENTIFICATION</scope>
</reference>